<proteinExistence type="predicted"/>
<reference evidence="2" key="1">
    <citation type="submission" date="2022-11" db="UniProtKB">
        <authorList>
            <consortium name="WormBaseParasite"/>
        </authorList>
    </citation>
    <scope>IDENTIFICATION</scope>
</reference>
<accession>A0A914CBH9</accession>
<sequence>MFRHVNLATKDAVVLHLRRLNSTFNWQKTIQSNLLTNFVPTWNKAYQERLQKYNWKNYEWKNLGIQVNAEVEQCRNQVFKRRMKKCHNLLVCENKISAIKPNEWVRANNSWVVI</sequence>
<protein>
    <submittedName>
        <fullName evidence="2">Uncharacterized protein</fullName>
    </submittedName>
</protein>
<dbReference type="AlphaFoldDB" id="A0A914CBH9"/>
<organism evidence="1 2">
    <name type="scientific">Acrobeloides nanus</name>
    <dbReference type="NCBI Taxonomy" id="290746"/>
    <lineage>
        <taxon>Eukaryota</taxon>
        <taxon>Metazoa</taxon>
        <taxon>Ecdysozoa</taxon>
        <taxon>Nematoda</taxon>
        <taxon>Chromadorea</taxon>
        <taxon>Rhabditida</taxon>
        <taxon>Tylenchina</taxon>
        <taxon>Cephalobomorpha</taxon>
        <taxon>Cephaloboidea</taxon>
        <taxon>Cephalobidae</taxon>
        <taxon>Acrobeloides</taxon>
    </lineage>
</organism>
<dbReference type="Proteomes" id="UP000887540">
    <property type="component" value="Unplaced"/>
</dbReference>
<keyword evidence="1" id="KW-1185">Reference proteome</keyword>
<evidence type="ECO:0000313" key="1">
    <source>
        <dbReference type="Proteomes" id="UP000887540"/>
    </source>
</evidence>
<dbReference type="WBParaSite" id="ACRNAN_Path_776.g2924.t1">
    <property type="protein sequence ID" value="ACRNAN_Path_776.g2924.t1"/>
    <property type="gene ID" value="ACRNAN_Path_776.g2924"/>
</dbReference>
<evidence type="ECO:0000313" key="2">
    <source>
        <dbReference type="WBParaSite" id="ACRNAN_Path_776.g2924.t1"/>
    </source>
</evidence>
<name>A0A914CBH9_9BILA</name>